<organism evidence="2 3">
    <name type="scientific">Natronorubrum halalkaliphilum</name>
    <dbReference type="NCBI Taxonomy" id="2691917"/>
    <lineage>
        <taxon>Archaea</taxon>
        <taxon>Methanobacteriati</taxon>
        <taxon>Methanobacteriota</taxon>
        <taxon>Stenosarchaea group</taxon>
        <taxon>Halobacteria</taxon>
        <taxon>Halobacteriales</taxon>
        <taxon>Natrialbaceae</taxon>
        <taxon>Natronorubrum</taxon>
    </lineage>
</organism>
<evidence type="ECO:0000313" key="2">
    <source>
        <dbReference type="EMBL" id="MXV63510.1"/>
    </source>
</evidence>
<dbReference type="Proteomes" id="UP000434101">
    <property type="component" value="Unassembled WGS sequence"/>
</dbReference>
<name>A0A6B0VPF3_9EURY</name>
<reference evidence="2 3" key="1">
    <citation type="submission" date="2020-01" db="EMBL/GenBank/DDBJ databases">
        <title>Natronorubrum sp. JWXQ-INN 674 isolated from Inner Mongolia Autonomous Region of China.</title>
        <authorList>
            <person name="Xue Q."/>
        </authorList>
    </citation>
    <scope>NUCLEOTIDE SEQUENCE [LARGE SCALE GENOMIC DNA]</scope>
    <source>
        <strain evidence="2 3">JWXQ-INN-674</strain>
    </source>
</reference>
<dbReference type="RefSeq" id="WP_160066322.1">
    <property type="nucleotide sequence ID" value="NZ_WUYX01000053.1"/>
</dbReference>
<gene>
    <name evidence="2" type="ORF">GS429_15890</name>
</gene>
<evidence type="ECO:0000313" key="3">
    <source>
        <dbReference type="Proteomes" id="UP000434101"/>
    </source>
</evidence>
<sequence>MYLEDQHPIQRNRKEDQPYSTCPNCDEEWHDRIVPQDSRDIADLRNARLCSTVYGVLIHHLEFED</sequence>
<proteinExistence type="predicted"/>
<feature type="compositionally biased region" description="Basic and acidic residues" evidence="1">
    <location>
        <begin position="1"/>
        <end position="17"/>
    </location>
</feature>
<evidence type="ECO:0000256" key="1">
    <source>
        <dbReference type="SAM" id="MobiDB-lite"/>
    </source>
</evidence>
<accession>A0A6B0VPF3</accession>
<comment type="caution">
    <text evidence="2">The sequence shown here is derived from an EMBL/GenBank/DDBJ whole genome shotgun (WGS) entry which is preliminary data.</text>
</comment>
<protein>
    <submittedName>
        <fullName evidence="2">Uncharacterized protein</fullName>
    </submittedName>
</protein>
<dbReference type="EMBL" id="WUYX01000053">
    <property type="protein sequence ID" value="MXV63510.1"/>
    <property type="molecule type" value="Genomic_DNA"/>
</dbReference>
<dbReference type="AlphaFoldDB" id="A0A6B0VPF3"/>
<feature type="region of interest" description="Disordered" evidence="1">
    <location>
        <begin position="1"/>
        <end position="22"/>
    </location>
</feature>
<keyword evidence="3" id="KW-1185">Reference proteome</keyword>